<keyword evidence="1" id="KW-0805">Transcription regulation</keyword>
<dbReference type="eggNOG" id="COG2186">
    <property type="taxonomic scope" value="Bacteria"/>
</dbReference>
<evidence type="ECO:0000313" key="6">
    <source>
        <dbReference type="Proteomes" id="UP000009888"/>
    </source>
</evidence>
<comment type="caution">
    <text evidence="5">The sequence shown here is derived from an EMBL/GenBank/DDBJ whole genome shotgun (WGS) entry which is preliminary data.</text>
</comment>
<name>K9EEA9_9ACTO</name>
<dbReference type="PANTHER" id="PTHR43537">
    <property type="entry name" value="TRANSCRIPTIONAL REGULATOR, GNTR FAMILY"/>
    <property type="match status" value="1"/>
</dbReference>
<gene>
    <name evidence="5" type="ORF">HMPREF9233_01151</name>
</gene>
<dbReference type="CDD" id="cd07377">
    <property type="entry name" value="WHTH_GntR"/>
    <property type="match status" value="1"/>
</dbReference>
<dbReference type="GO" id="GO:0003677">
    <property type="term" value="F:DNA binding"/>
    <property type="evidence" value="ECO:0007669"/>
    <property type="project" value="UniProtKB-KW"/>
</dbReference>
<dbReference type="Gene3D" id="1.20.120.530">
    <property type="entry name" value="GntR ligand-binding domain-like"/>
    <property type="match status" value="1"/>
</dbReference>
<dbReference type="Pfam" id="PF00392">
    <property type="entry name" value="GntR"/>
    <property type="match status" value="1"/>
</dbReference>
<dbReference type="InterPro" id="IPR008920">
    <property type="entry name" value="TF_FadR/GntR_C"/>
</dbReference>
<feature type="domain" description="HTH gntR-type" evidence="4">
    <location>
        <begin position="8"/>
        <end position="76"/>
    </location>
</feature>
<dbReference type="SUPFAM" id="SSF46785">
    <property type="entry name" value="Winged helix' DNA-binding domain"/>
    <property type="match status" value="1"/>
</dbReference>
<evidence type="ECO:0000256" key="1">
    <source>
        <dbReference type="ARBA" id="ARBA00023015"/>
    </source>
</evidence>
<accession>K9EEA9</accession>
<dbReference type="InterPro" id="IPR036390">
    <property type="entry name" value="WH_DNA-bd_sf"/>
</dbReference>
<sequence>MTIGPSGSRKALNTLECLRGQIVSGNWPVGNAIPKEPELAELAGVGRSTVREAVRSLASLGMVETVKGMGTFVRSRSPIPGVLAGYLSDFSATDVISLRAALCVEAASIAASRADDAAVGHLRQILSEWKAPDPANERSLPEDPFRRAIFDIASSPLLHSMMRAVVQAMRGLAADNRLVRVLPGKDVLAQHRAILDAIEHGDSREAEIGMRAEVADDLRATSSDQAPLSGE</sequence>
<dbReference type="RefSeq" id="WP_007001357.1">
    <property type="nucleotide sequence ID" value="NZ_JH992955.1"/>
</dbReference>
<dbReference type="PROSITE" id="PS50949">
    <property type="entry name" value="HTH_GNTR"/>
    <property type="match status" value="1"/>
</dbReference>
<dbReference type="InterPro" id="IPR011711">
    <property type="entry name" value="GntR_C"/>
</dbReference>
<dbReference type="SMART" id="SM00345">
    <property type="entry name" value="HTH_GNTR"/>
    <property type="match status" value="1"/>
</dbReference>
<dbReference type="PANTHER" id="PTHR43537:SF5">
    <property type="entry name" value="UXU OPERON TRANSCRIPTIONAL REGULATOR"/>
    <property type="match status" value="1"/>
</dbReference>
<dbReference type="Proteomes" id="UP000009888">
    <property type="component" value="Unassembled WGS sequence"/>
</dbReference>
<reference evidence="5 6" key="1">
    <citation type="submission" date="2012-09" db="EMBL/GenBank/DDBJ databases">
        <title>The Genome Sequence of Actinobaculum massiliae ACS-171-V-COL2.</title>
        <authorList>
            <consortium name="The Broad Institute Genome Sequencing Platform"/>
            <person name="Earl A."/>
            <person name="Ward D."/>
            <person name="Feldgarden M."/>
            <person name="Gevers D."/>
            <person name="Saerens B."/>
            <person name="Vaneechoutte M."/>
            <person name="Walker B."/>
            <person name="Young S.K."/>
            <person name="Zeng Q."/>
            <person name="Gargeya S."/>
            <person name="Fitzgerald M."/>
            <person name="Haas B."/>
            <person name="Abouelleil A."/>
            <person name="Alvarado L."/>
            <person name="Arachchi H.M."/>
            <person name="Berlin A."/>
            <person name="Chapman S.B."/>
            <person name="Goldberg J."/>
            <person name="Griggs A."/>
            <person name="Gujja S."/>
            <person name="Hansen M."/>
            <person name="Howarth C."/>
            <person name="Imamovic A."/>
            <person name="Larimer J."/>
            <person name="McCowen C."/>
            <person name="Montmayeur A."/>
            <person name="Murphy C."/>
            <person name="Neiman D."/>
            <person name="Pearson M."/>
            <person name="Priest M."/>
            <person name="Roberts A."/>
            <person name="Saif S."/>
            <person name="Shea T."/>
            <person name="Sisk P."/>
            <person name="Sykes S."/>
            <person name="Wortman J."/>
            <person name="Nusbaum C."/>
            <person name="Birren B."/>
        </authorList>
    </citation>
    <scope>NUCLEOTIDE SEQUENCE [LARGE SCALE GENOMIC DNA]</scope>
    <source>
        <strain evidence="6">ACS-171-V-Col2</strain>
    </source>
</reference>
<keyword evidence="6" id="KW-1185">Reference proteome</keyword>
<dbReference type="STRING" id="202789.GCA_001457435_00963"/>
<evidence type="ECO:0000256" key="2">
    <source>
        <dbReference type="ARBA" id="ARBA00023125"/>
    </source>
</evidence>
<dbReference type="GO" id="GO:0003700">
    <property type="term" value="F:DNA-binding transcription factor activity"/>
    <property type="evidence" value="ECO:0007669"/>
    <property type="project" value="InterPro"/>
</dbReference>
<dbReference type="PRINTS" id="PR00035">
    <property type="entry name" value="HTHGNTR"/>
</dbReference>
<keyword evidence="2" id="KW-0238">DNA-binding</keyword>
<dbReference type="EMBL" id="AGWL01000006">
    <property type="protein sequence ID" value="EKU95013.1"/>
    <property type="molecule type" value="Genomic_DNA"/>
</dbReference>
<dbReference type="Gene3D" id="1.10.10.10">
    <property type="entry name" value="Winged helix-like DNA-binding domain superfamily/Winged helix DNA-binding domain"/>
    <property type="match status" value="1"/>
</dbReference>
<dbReference type="InterPro" id="IPR036388">
    <property type="entry name" value="WH-like_DNA-bd_sf"/>
</dbReference>
<organism evidence="5 6">
    <name type="scientific">Actinobaculum massiliense ACS-171-V-Col2</name>
    <dbReference type="NCBI Taxonomy" id="883066"/>
    <lineage>
        <taxon>Bacteria</taxon>
        <taxon>Bacillati</taxon>
        <taxon>Actinomycetota</taxon>
        <taxon>Actinomycetes</taxon>
        <taxon>Actinomycetales</taxon>
        <taxon>Actinomycetaceae</taxon>
        <taxon>Actinobaculum</taxon>
    </lineage>
</organism>
<keyword evidence="3" id="KW-0804">Transcription</keyword>
<evidence type="ECO:0000313" key="5">
    <source>
        <dbReference type="EMBL" id="EKU95013.1"/>
    </source>
</evidence>
<dbReference type="AlphaFoldDB" id="K9EEA9"/>
<evidence type="ECO:0000256" key="3">
    <source>
        <dbReference type="ARBA" id="ARBA00023163"/>
    </source>
</evidence>
<evidence type="ECO:0000259" key="4">
    <source>
        <dbReference type="PROSITE" id="PS50949"/>
    </source>
</evidence>
<proteinExistence type="predicted"/>
<dbReference type="SUPFAM" id="SSF48008">
    <property type="entry name" value="GntR ligand-binding domain-like"/>
    <property type="match status" value="1"/>
</dbReference>
<dbReference type="PATRIC" id="fig|883066.3.peg.1210"/>
<dbReference type="InterPro" id="IPR000524">
    <property type="entry name" value="Tscrpt_reg_HTH_GntR"/>
</dbReference>
<dbReference type="Pfam" id="PF07729">
    <property type="entry name" value="FCD"/>
    <property type="match status" value="1"/>
</dbReference>
<dbReference type="HOGENOM" id="CLU_017584_9_2_11"/>
<protein>
    <recommendedName>
        <fullName evidence="4">HTH gntR-type domain-containing protein</fullName>
    </recommendedName>
</protein>